<keyword evidence="5" id="KW-1185">Reference proteome</keyword>
<organism evidence="4 5">
    <name type="scientific">Eragrostis curvula</name>
    <name type="common">weeping love grass</name>
    <dbReference type="NCBI Taxonomy" id="38414"/>
    <lineage>
        <taxon>Eukaryota</taxon>
        <taxon>Viridiplantae</taxon>
        <taxon>Streptophyta</taxon>
        <taxon>Embryophyta</taxon>
        <taxon>Tracheophyta</taxon>
        <taxon>Spermatophyta</taxon>
        <taxon>Magnoliopsida</taxon>
        <taxon>Liliopsida</taxon>
        <taxon>Poales</taxon>
        <taxon>Poaceae</taxon>
        <taxon>PACMAD clade</taxon>
        <taxon>Chloridoideae</taxon>
        <taxon>Eragrostideae</taxon>
        <taxon>Eragrostidinae</taxon>
        <taxon>Eragrostis</taxon>
    </lineage>
</organism>
<name>A0A5J9SHV4_9POAL</name>
<proteinExistence type="predicted"/>
<feature type="non-terminal residue" evidence="4">
    <location>
        <position position="1"/>
    </location>
</feature>
<comment type="caution">
    <text evidence="4">The sequence shown here is derived from an EMBL/GenBank/DDBJ whole genome shotgun (WGS) entry which is preliminary data.</text>
</comment>
<dbReference type="OrthoDB" id="683945at2759"/>
<feature type="region of interest" description="Disordered" evidence="1">
    <location>
        <begin position="465"/>
        <end position="509"/>
    </location>
</feature>
<feature type="domain" description="Myb/SANT-like" evidence="2">
    <location>
        <begin position="314"/>
        <end position="403"/>
    </location>
</feature>
<dbReference type="InterPro" id="IPR024752">
    <property type="entry name" value="Myb/SANT-like_dom"/>
</dbReference>
<evidence type="ECO:0000259" key="3">
    <source>
        <dbReference type="Pfam" id="PF26138"/>
    </source>
</evidence>
<reference evidence="4 5" key="1">
    <citation type="journal article" date="2019" name="Sci. Rep.">
        <title>A high-quality genome of Eragrostis curvula grass provides insights into Poaceae evolution and supports new strategies to enhance forage quality.</title>
        <authorList>
            <person name="Carballo J."/>
            <person name="Santos B.A.C.M."/>
            <person name="Zappacosta D."/>
            <person name="Garbus I."/>
            <person name="Selva J.P."/>
            <person name="Gallo C.A."/>
            <person name="Diaz A."/>
            <person name="Albertini E."/>
            <person name="Caccamo M."/>
            <person name="Echenique V."/>
        </authorList>
    </citation>
    <scope>NUCLEOTIDE SEQUENCE [LARGE SCALE GENOMIC DNA]</scope>
    <source>
        <strain evidence="5">cv. Victoria</strain>
        <tissue evidence="4">Leaf</tissue>
    </source>
</reference>
<feature type="domain" description="DUF8040" evidence="3">
    <location>
        <begin position="128"/>
        <end position="210"/>
    </location>
</feature>
<gene>
    <name evidence="4" type="ORF">EJB05_55791</name>
</gene>
<dbReference type="Gramene" id="TVT98874">
    <property type="protein sequence ID" value="TVT98874"/>
    <property type="gene ID" value="EJB05_55791"/>
</dbReference>
<accession>A0A5J9SHV4</accession>
<feature type="compositionally biased region" description="Polar residues" evidence="1">
    <location>
        <begin position="487"/>
        <end position="498"/>
    </location>
</feature>
<evidence type="ECO:0000256" key="1">
    <source>
        <dbReference type="SAM" id="MobiDB-lite"/>
    </source>
</evidence>
<dbReference type="InterPro" id="IPR058353">
    <property type="entry name" value="DUF8040"/>
</dbReference>
<sequence length="541" mass="60584">TDSYRFGEYSLPKLHQPVREKTSNDTVRDERTAFPSPRVTLPHFPLPLTSSSRAPAPFSRALTWRRHRRHFLLGRSRRSAASEERNKKGVGAVAFVLSQKQSLKLENVLRMGQWRRGIKKRIDYLNTKIYKDDTTCTKMIRLKREPFFRLCQVLRERSLLRDTIHVCVEEQVAMFLNTVGHNLRNRLVGTNFSRSGETVSCYFGLVLHAIGELRNELIRPPSLETPSKIAGNPRWDSYFKYCIGAIDGTHIRASVSQSMEAAFRGRKSFPTQNVMAAEGTAHDAVVLADALERENGMDLEQQGDNLAGHAGGVQWPSAMSSFMLKYLAQLVANGTKTSTGFKQVHYNGCARALKESLNFHVTGIQVANHIRKWKKVYKQIQGLKNISRALWDEDTCTIRLEQQHYLSYVQDHREDAKYVNTPLENYHEMATIFGNSLATDAYAKGSNEPLATEVTETENIIHDLEDGTTTNEKVGAETGGGDDVAMSGNNNGAQSSGTKPPPAKKPKVVPVEDPNLALVTMMSENLGNLATAVVKLVEFYT</sequence>
<evidence type="ECO:0000313" key="5">
    <source>
        <dbReference type="Proteomes" id="UP000324897"/>
    </source>
</evidence>
<dbReference type="PANTHER" id="PTHR47127">
    <property type="entry name" value="10A19I.15"/>
    <property type="match status" value="1"/>
</dbReference>
<evidence type="ECO:0000313" key="4">
    <source>
        <dbReference type="EMBL" id="TVT98874.1"/>
    </source>
</evidence>
<evidence type="ECO:0000259" key="2">
    <source>
        <dbReference type="Pfam" id="PF12776"/>
    </source>
</evidence>
<feature type="non-terminal residue" evidence="4">
    <location>
        <position position="541"/>
    </location>
</feature>
<dbReference type="EMBL" id="RWGY01000791">
    <property type="protein sequence ID" value="TVT98874.1"/>
    <property type="molecule type" value="Genomic_DNA"/>
</dbReference>
<protein>
    <submittedName>
        <fullName evidence="4">Uncharacterized protein</fullName>
    </submittedName>
</protein>
<dbReference type="Pfam" id="PF26138">
    <property type="entry name" value="DUF8040"/>
    <property type="match status" value="1"/>
</dbReference>
<dbReference type="Pfam" id="PF12776">
    <property type="entry name" value="Myb_DNA-bind_3"/>
    <property type="match status" value="1"/>
</dbReference>
<dbReference type="AlphaFoldDB" id="A0A5J9SHV4"/>
<dbReference type="Proteomes" id="UP000324897">
    <property type="component" value="Unassembled WGS sequence"/>
</dbReference>